<feature type="transmembrane region" description="Helical" evidence="2">
    <location>
        <begin position="12"/>
        <end position="34"/>
    </location>
</feature>
<keyword evidence="2" id="KW-0812">Transmembrane</keyword>
<dbReference type="Pfam" id="PF11755">
    <property type="entry name" value="DUF3311"/>
    <property type="match status" value="1"/>
</dbReference>
<dbReference type="OrthoDB" id="123261at2"/>
<keyword evidence="2" id="KW-0472">Membrane</keyword>
<feature type="region of interest" description="Disordered" evidence="1">
    <location>
        <begin position="70"/>
        <end position="93"/>
    </location>
</feature>
<dbReference type="RefSeq" id="WP_091624713.1">
    <property type="nucleotide sequence ID" value="NZ_FOEF01000018.1"/>
</dbReference>
<evidence type="ECO:0000313" key="3">
    <source>
        <dbReference type="EMBL" id="SEP52061.1"/>
    </source>
</evidence>
<feature type="compositionally biased region" description="Acidic residues" evidence="1">
    <location>
        <begin position="83"/>
        <end position="93"/>
    </location>
</feature>
<reference evidence="3 4" key="1">
    <citation type="submission" date="2016-10" db="EMBL/GenBank/DDBJ databases">
        <authorList>
            <person name="de Groot N.N."/>
        </authorList>
    </citation>
    <scope>NUCLEOTIDE SEQUENCE [LARGE SCALE GENOMIC DNA]</scope>
    <source>
        <strain evidence="3 4">DSM 44993</strain>
    </source>
</reference>
<feature type="transmembrane region" description="Helical" evidence="2">
    <location>
        <begin position="46"/>
        <end position="69"/>
    </location>
</feature>
<protein>
    <submittedName>
        <fullName evidence="3">Uncharacterized protein</fullName>
    </submittedName>
</protein>
<evidence type="ECO:0000256" key="1">
    <source>
        <dbReference type="SAM" id="MobiDB-lite"/>
    </source>
</evidence>
<dbReference type="Proteomes" id="UP000198582">
    <property type="component" value="Unassembled WGS sequence"/>
</dbReference>
<gene>
    <name evidence="3" type="ORF">SAMN04489732_118156</name>
</gene>
<dbReference type="STRING" id="394193.SAMN04489732_118156"/>
<dbReference type="AlphaFoldDB" id="A0A1H8YJ42"/>
<evidence type="ECO:0000256" key="2">
    <source>
        <dbReference type="SAM" id="Phobius"/>
    </source>
</evidence>
<keyword evidence="2" id="KW-1133">Transmembrane helix</keyword>
<dbReference type="InterPro" id="IPR021741">
    <property type="entry name" value="DUF3311"/>
</dbReference>
<evidence type="ECO:0000313" key="4">
    <source>
        <dbReference type="Proteomes" id="UP000198582"/>
    </source>
</evidence>
<keyword evidence="4" id="KW-1185">Reference proteome</keyword>
<dbReference type="EMBL" id="FOEF01000018">
    <property type="protein sequence ID" value="SEP52061.1"/>
    <property type="molecule type" value="Genomic_DNA"/>
</dbReference>
<proteinExistence type="predicted"/>
<accession>A0A1H8YJ42</accession>
<name>A0A1H8YJ42_9PSEU</name>
<organism evidence="3 4">
    <name type="scientific">Amycolatopsis saalfeldensis</name>
    <dbReference type="NCBI Taxonomy" id="394193"/>
    <lineage>
        <taxon>Bacteria</taxon>
        <taxon>Bacillati</taxon>
        <taxon>Actinomycetota</taxon>
        <taxon>Actinomycetes</taxon>
        <taxon>Pseudonocardiales</taxon>
        <taxon>Pseudonocardiaceae</taxon>
        <taxon>Amycolatopsis</taxon>
    </lineage>
</organism>
<sequence>MSTAKQDGRVRGFQFSPWNLLLIIPLLILVTPLFNFDGPRLFGMPFFYWFQLAFVVIGVLCTGIVYWATRQKPGSTGGKDELSVDDLDEGEAR</sequence>